<feature type="compositionally biased region" description="Basic and acidic residues" evidence="7">
    <location>
        <begin position="1728"/>
        <end position="1756"/>
    </location>
</feature>
<dbReference type="PANTHER" id="PTHR22928">
    <property type="entry name" value="TELOMERE-ASSOCIATED PROTEIN RIF1"/>
    <property type="match status" value="1"/>
</dbReference>
<evidence type="ECO:0000313" key="9">
    <source>
        <dbReference type="EMBL" id="KAK7453917.1"/>
    </source>
</evidence>
<evidence type="ECO:0000256" key="7">
    <source>
        <dbReference type="SAM" id="MobiDB-lite"/>
    </source>
</evidence>
<feature type="compositionally biased region" description="Low complexity" evidence="7">
    <location>
        <begin position="1254"/>
        <end position="1264"/>
    </location>
</feature>
<feature type="compositionally biased region" description="Basic and acidic residues" evidence="7">
    <location>
        <begin position="2188"/>
        <end position="2198"/>
    </location>
</feature>
<feature type="region of interest" description="Disordered" evidence="7">
    <location>
        <begin position="379"/>
        <end position="418"/>
    </location>
</feature>
<feature type="compositionally biased region" description="Polar residues" evidence="7">
    <location>
        <begin position="1632"/>
        <end position="1647"/>
    </location>
</feature>
<keyword evidence="6" id="KW-0131">Cell cycle</keyword>
<feature type="compositionally biased region" description="Polar residues" evidence="7">
    <location>
        <begin position="1798"/>
        <end position="1812"/>
    </location>
</feature>
<dbReference type="GO" id="GO:0000781">
    <property type="term" value="C:chromosome, telomeric region"/>
    <property type="evidence" value="ECO:0007669"/>
    <property type="project" value="UniProtKB-SubCell"/>
</dbReference>
<evidence type="ECO:0000259" key="8">
    <source>
        <dbReference type="Pfam" id="PF12231"/>
    </source>
</evidence>
<feature type="compositionally biased region" description="Basic and acidic residues" evidence="7">
    <location>
        <begin position="1215"/>
        <end position="1228"/>
    </location>
</feature>
<feature type="region of interest" description="Disordered" evidence="7">
    <location>
        <begin position="2734"/>
        <end position="2773"/>
    </location>
</feature>
<feature type="compositionally biased region" description="Polar residues" evidence="7">
    <location>
        <begin position="2199"/>
        <end position="2219"/>
    </location>
</feature>
<feature type="domain" description="Telomere-associated protein Rif1 N-terminal" evidence="8">
    <location>
        <begin position="24"/>
        <end position="344"/>
    </location>
</feature>
<accession>A0ABD0J2T8</accession>
<name>A0ABD0J2T8_9CAEN</name>
<feature type="region of interest" description="Disordered" evidence="7">
    <location>
        <begin position="1254"/>
        <end position="1395"/>
    </location>
</feature>
<feature type="compositionally biased region" description="Polar residues" evidence="7">
    <location>
        <begin position="379"/>
        <end position="391"/>
    </location>
</feature>
<feature type="region of interest" description="Disordered" evidence="7">
    <location>
        <begin position="2830"/>
        <end position="2859"/>
    </location>
</feature>
<feature type="region of interest" description="Disordered" evidence="7">
    <location>
        <begin position="1993"/>
        <end position="2268"/>
    </location>
</feature>
<evidence type="ECO:0000313" key="10">
    <source>
        <dbReference type="Proteomes" id="UP001519460"/>
    </source>
</evidence>
<feature type="compositionally biased region" description="Low complexity" evidence="7">
    <location>
        <begin position="1203"/>
        <end position="1214"/>
    </location>
</feature>
<feature type="compositionally biased region" description="Acidic residues" evidence="7">
    <location>
        <begin position="2172"/>
        <end position="2182"/>
    </location>
</feature>
<feature type="compositionally biased region" description="Polar residues" evidence="7">
    <location>
        <begin position="1190"/>
        <end position="1202"/>
    </location>
</feature>
<feature type="region of interest" description="Disordered" evidence="7">
    <location>
        <begin position="1120"/>
        <end position="1237"/>
    </location>
</feature>
<feature type="region of interest" description="Disordered" evidence="7">
    <location>
        <begin position="2370"/>
        <end position="2405"/>
    </location>
</feature>
<evidence type="ECO:0000256" key="1">
    <source>
        <dbReference type="ARBA" id="ARBA00004123"/>
    </source>
</evidence>
<protein>
    <recommendedName>
        <fullName evidence="8">Telomere-associated protein Rif1 N-terminal domain-containing protein</fullName>
    </recommendedName>
</protein>
<organism evidence="9 10">
    <name type="scientific">Batillaria attramentaria</name>
    <dbReference type="NCBI Taxonomy" id="370345"/>
    <lineage>
        <taxon>Eukaryota</taxon>
        <taxon>Metazoa</taxon>
        <taxon>Spiralia</taxon>
        <taxon>Lophotrochozoa</taxon>
        <taxon>Mollusca</taxon>
        <taxon>Gastropoda</taxon>
        <taxon>Caenogastropoda</taxon>
        <taxon>Sorbeoconcha</taxon>
        <taxon>Cerithioidea</taxon>
        <taxon>Batillariidae</taxon>
        <taxon>Batillaria</taxon>
    </lineage>
</organism>
<sequence>MVAVGGGSPLDLPGLLTTLESKLSSSQQRLEAYNLLTEHLFGGELSFYGREIQQQGKRLLKVAKRDVASSGGVLGNVAQKALQVMSYCLHDEELVRFVAATELSALIHLLCRVATCTSEKTTCTLALVCLGRQVISRDIIAAELPEILATLEAAKAKWKGAIDLEVSDVITRLCEQCEEAMRANCAVWGRLVLSQLTSSSSEAREWAFECARKWTTAFSSDKEFIKAASADLKTCIVPGLRKLFQDQEFHTLKVWELLVKIFYEELIHASMLNALLSVVQMALRAPSLDVRAQAFSSWRVFIDVMADLPLMPNWLTEPKHMKLVMVPFNTLNTRTEASDMAKLTAWWHFVRCLGSRVWDNFDLVTKPLLDFCVGNLKSSSKTSAVPGTPTTPRMALESGLKSPTTPKMQLSSSGEPAPTSAKVQMQGFEILAHLIGDASKCGNVSQIFFNLEPLKAGVTVSATSFIKHSGVLITTMFDLLKSLGTKIPEPLLLYVWQSMISRLTSMLESSSRSERREPLSAFLGQFQVLVLSQVLPHSLLLKVLSSTAFSANGQGVKGSPAQFLCEVLLTPSLLKECTKNENFMTVLSMLVQCGTSHPAGVLEFCQSVVELLDRNAQFIPGPEALWRLWSKVASTLQDHISQTNEVNQGDSLEYNFDCMYATLMLPVSHHLGAIVPQPVSKTLMKTWSDLYRTFARLSAMVANAEANIVVETSSHRILETLQKENCLKDGAMLEYVMSVCHVIVDTIDFSSLAPPQTFSLGLSTSPSKWTRRRSKPMGNLHSFVCLVATVMEGIVEGVNSEGEEPPVFAKKKPSESAAQLNVAAITSIDVVTVLVTHVTISSIIGHMLEKLAPPLAGLMTAATKKTSVKLHTPASLQKLDKLWLDVCTMIQSRYSGPYDSDLLAHLSPLLQATFLHPRRQIKNQAVLLWNATFSRSAPLTYPAELQPVLTKVKEKTQIMLPGWSNVDVAVIEETPFSQMSQPDSMAPEPVIPGMPSPTRIRGSFLRKDVSPSPKAAAVSPRRINPAEHRPFGGSARKKLSVDLMPEDDFVVITNTPKKRRVLTEHQKEVLKEKRVIPAMYNNLDASQDVSLMSQLSCSDTQQDTLPTLSGSADCVIMVNSSQSQDQQKQDTTVTERPSAAGSASELIQTPTPRRSSRRKSVHFEESSSSVPASKESDNSSVDGRPWKLNPTESSSLENGSATVSAKESVPSSKSSSDEQGEKSLEGKKSLNLPAPEPNLLAAIGDKLVDTLSSKEMSLSSTKGSSGEEKKDESDENDPFFRPFKALSQSPPVTRAHLSDKNIPENSVRLLTRKTRSQEVIGSAKSAGKEPTVKSAGERPLFTSLEKWLRKTPAVGDKPQASTATESPEIIADSPPLQKTTSMLVEDTQSPKKLARAQKMADLSILETPPKDSASVSLSGLQQSAVPKLKGVLENNSVGDQGSTAADAVLSLGLKEPVLQLERLSEADLAKNAVVTSLPSSMEIDNMETDVETSKQHRQQLETNLDPSVLMDEAASHGMYPESHSTSVSVLASAQSGSSSENKPSLDSQQGKSQNHQNLFGFSELLDASSNDAENADEQTASGSAAVKDSACESMVTNTVEEKSEKCEMYDPGLTSTLQTPPRKRIAPRSLDTDLSSPSSQSEKNSGTSESQASPSQTSSQSESEVPDFDPTKDSTLADAGDHAKRRKQRKPKKIEFPEKLRRTPRRKKQRKSICACCVDGPSPHHGKTHGETTKALESPRKEVATREASSKEDKKKPALSPQDLGEKTPELKSSSTVTPVRKSTTKSKMEVARRRSISKSFNTALERSGQSDSDSEDLPLSQLAQPSKSMTKIVEKGSDSNANERKTSPQSGRVSARPPTRSASKLRLNKLSRQRAGQVIRSPPKLRVRQRKTTGEGARVAKSSEKADHIEVESSSKSPVKTAESSIEEVASEGCLSRDLDIAAESTIMDFSPSSFRPGMSKSTVKKATRKGVVKRLMPVPANRHLRGTRLRTRSHGRRLSSPLTSGSHRRLFRTSPGPKRQLRKRASESLALREGKNAPVKDVLGDDQPVVTSEKVDNWEASGDVPASSANTPAVAMSVQETLERSEDTAAEPCTETIVMQSPSEERSSGSEVPKEDETLNKDLSADFESCSNLQSDDPSKTTGGTTTLVGENKESEMDVDETQVPSENAPADDVDGDAESDSSFHSCHDSPDKEKTVSVTRAETETSYSEKPATNSEDMFDSMGFNPDGIISKEKDVVQTEATEPSACDASDSIEPSAPLFSEPDVQNLASIEDVVTAEDLKESPISVPTFGFSDSFKDTATPSEISVEKAVLEVVLDESATKENVSVTDDSTVKENVDALPVLPVQDSAGDVPETSATDSVILTPQAAPKAVTSSEEKLCKEPSNSDTLMEEETQTDFPPSELDSCKICGSCIQKQNFGDDDEGARSAGNDASTQTEVATASDILDAAETSEMDRSSIASDSKMARVHRLHQRFRIQSDRGMNMVRQSLLQRQLQKQFDRDVPGEDPPASPTGLEGGRNKGVNTSSSLPPPPSPTASPTSGILKKRHPQDDAPPSEEDTTQEGSPVPCKKRRVSFADPVVSGESPSHEATLNKMPWRWESVSRRSSTCLPRELVMSDDLSSTRQQPSTSSQTSQHSQTSQNSYHSTQESQLNATDPIFPELVDCDKPVELVLPQLTSAAWSRGLSQLLAANGITTIGNLASQTEVEVQSRPFRAPKVEVVRSALQQFHKQHYGSLSAKKPAAKSAISEIPQERMSDNQDADKNPVTTENEHELLPSAEEALRQLSPIKGDSAPSDIEEADIFENQDNAAERPMEDLDDEVNMAPRSPMTSQVAMDSQSVLQNQQTHSSEHPQTTPKVSLLEKFTSLAEDDSLGELLRMKKEDLSAIHQQLSMLTNKVVGALINRCPSPPDSQ</sequence>
<dbReference type="Pfam" id="PF12231">
    <property type="entry name" value="Rif1_N"/>
    <property type="match status" value="1"/>
</dbReference>
<feature type="compositionally biased region" description="Basic and acidic residues" evidence="7">
    <location>
        <begin position="2026"/>
        <end position="2037"/>
    </location>
</feature>
<comment type="caution">
    <text evidence="9">The sequence shown here is derived from an EMBL/GenBank/DDBJ whole genome shotgun (WGS) entry which is preliminary data.</text>
</comment>
<feature type="compositionally biased region" description="Polar residues" evidence="7">
    <location>
        <begin position="2131"/>
        <end position="2151"/>
    </location>
</feature>
<feature type="region of interest" description="Disordered" evidence="7">
    <location>
        <begin position="2612"/>
        <end position="2653"/>
    </location>
</feature>
<feature type="compositionally biased region" description="Polar residues" evidence="7">
    <location>
        <begin position="1915"/>
        <end position="1924"/>
    </location>
</feature>
<keyword evidence="4" id="KW-0779">Telomere</keyword>
<dbReference type="InterPro" id="IPR022031">
    <property type="entry name" value="Rif1_N"/>
</dbReference>
<feature type="region of interest" description="Disordered" evidence="7">
    <location>
        <begin position="1475"/>
        <end position="1924"/>
    </location>
</feature>
<comment type="subcellular location">
    <subcellularLocation>
        <location evidence="2">Chromosome</location>
        <location evidence="2">Telomere</location>
    </subcellularLocation>
    <subcellularLocation>
        <location evidence="1">Nucleus</location>
    </subcellularLocation>
</comment>
<proteinExistence type="predicted"/>
<dbReference type="Proteomes" id="UP001519460">
    <property type="component" value="Unassembled WGS sequence"/>
</dbReference>
<keyword evidence="10" id="KW-1185">Reference proteome</keyword>
<evidence type="ECO:0000256" key="6">
    <source>
        <dbReference type="ARBA" id="ARBA00023306"/>
    </source>
</evidence>
<feature type="compositionally biased region" description="Low complexity" evidence="7">
    <location>
        <begin position="1120"/>
        <end position="1130"/>
    </location>
</feature>
<feature type="compositionally biased region" description="Polar residues" evidence="7">
    <location>
        <begin position="401"/>
        <end position="414"/>
    </location>
</feature>
<feature type="compositionally biased region" description="Basic and acidic residues" evidence="7">
    <location>
        <begin position="2753"/>
        <end position="2773"/>
    </location>
</feature>
<feature type="compositionally biased region" description="Basic and acidic residues" evidence="7">
    <location>
        <begin position="1902"/>
        <end position="1914"/>
    </location>
</feature>
<dbReference type="InterPro" id="IPR016024">
    <property type="entry name" value="ARM-type_fold"/>
</dbReference>
<dbReference type="PANTHER" id="PTHR22928:SF3">
    <property type="entry name" value="TELOMERE-ASSOCIATED PROTEIN RIF1"/>
    <property type="match status" value="1"/>
</dbReference>
<feature type="compositionally biased region" description="Basic and acidic residues" evidence="7">
    <location>
        <begin position="1599"/>
        <end position="1608"/>
    </location>
</feature>
<feature type="compositionally biased region" description="Low complexity" evidence="7">
    <location>
        <begin position="1526"/>
        <end position="1539"/>
    </location>
</feature>
<evidence type="ECO:0000256" key="3">
    <source>
        <dbReference type="ARBA" id="ARBA00022454"/>
    </source>
</evidence>
<feature type="region of interest" description="Disordered" evidence="7">
    <location>
        <begin position="1007"/>
        <end position="1033"/>
    </location>
</feature>
<keyword evidence="3" id="KW-0158">Chromosome</keyword>
<feature type="compositionally biased region" description="Low complexity" evidence="7">
    <location>
        <begin position="2624"/>
        <end position="2650"/>
    </location>
</feature>
<dbReference type="EMBL" id="JACVVK020000706">
    <property type="protein sequence ID" value="KAK7453917.1"/>
    <property type="molecule type" value="Genomic_DNA"/>
</dbReference>
<dbReference type="SUPFAM" id="SSF48371">
    <property type="entry name" value="ARM repeat"/>
    <property type="match status" value="1"/>
</dbReference>
<feature type="compositionally biased region" description="Basic and acidic residues" evidence="7">
    <location>
        <begin position="2105"/>
        <end position="2126"/>
    </location>
</feature>
<dbReference type="GO" id="GO:0005634">
    <property type="term" value="C:nucleus"/>
    <property type="evidence" value="ECO:0007669"/>
    <property type="project" value="UniProtKB-SubCell"/>
</dbReference>
<dbReference type="CDD" id="cd14267">
    <property type="entry name" value="Rif1_CTD_C-II_like"/>
    <property type="match status" value="1"/>
</dbReference>
<feature type="region of interest" description="Disordered" evidence="7">
    <location>
        <begin position="2494"/>
        <end position="2593"/>
    </location>
</feature>
<reference evidence="9 10" key="1">
    <citation type="journal article" date="2023" name="Sci. Data">
        <title>Genome assembly of the Korean intertidal mud-creeper Batillaria attramentaria.</title>
        <authorList>
            <person name="Patra A.K."/>
            <person name="Ho P.T."/>
            <person name="Jun S."/>
            <person name="Lee S.J."/>
            <person name="Kim Y."/>
            <person name="Won Y.J."/>
        </authorList>
    </citation>
    <scope>NUCLEOTIDE SEQUENCE [LARGE SCALE GENOMIC DNA]</scope>
    <source>
        <strain evidence="9">Wonlab-2016</strain>
    </source>
</reference>
<feature type="compositionally biased region" description="Basic residues" evidence="7">
    <location>
        <begin position="1683"/>
        <end position="1692"/>
    </location>
</feature>
<evidence type="ECO:0000256" key="2">
    <source>
        <dbReference type="ARBA" id="ARBA00004574"/>
    </source>
</evidence>
<evidence type="ECO:0000256" key="4">
    <source>
        <dbReference type="ARBA" id="ARBA00022895"/>
    </source>
</evidence>
<evidence type="ECO:0000256" key="5">
    <source>
        <dbReference type="ARBA" id="ARBA00023242"/>
    </source>
</evidence>
<feature type="compositionally biased region" description="Low complexity" evidence="7">
    <location>
        <begin position="2737"/>
        <end position="2750"/>
    </location>
</feature>
<feature type="compositionally biased region" description="Basic and acidic residues" evidence="7">
    <location>
        <begin position="1833"/>
        <end position="1847"/>
    </location>
</feature>
<feature type="compositionally biased region" description="Polar residues" evidence="7">
    <location>
        <begin position="1771"/>
        <end position="1782"/>
    </location>
</feature>
<keyword evidence="5" id="KW-0539">Nucleus</keyword>
<feature type="compositionally biased region" description="Low complexity" evidence="7">
    <location>
        <begin position="1648"/>
        <end position="1663"/>
    </location>
</feature>
<feature type="compositionally biased region" description="Polar residues" evidence="7">
    <location>
        <begin position="1567"/>
        <end position="1582"/>
    </location>
</feature>
<feature type="compositionally biased region" description="Polar residues" evidence="7">
    <location>
        <begin position="1540"/>
        <end position="1559"/>
    </location>
</feature>
<gene>
    <name evidence="9" type="ORF">BaRGS_00039608</name>
</gene>
<feature type="compositionally biased region" description="Basic residues" evidence="7">
    <location>
        <begin position="1702"/>
        <end position="1711"/>
    </location>
</feature>